<comment type="caution">
    <text evidence="3">The sequence shown here is derived from an EMBL/GenBank/DDBJ whole genome shotgun (WGS) entry which is preliminary data.</text>
</comment>
<gene>
    <name evidence="3" type="ORF">GFD30_18715</name>
</gene>
<dbReference type="GO" id="GO:0004867">
    <property type="term" value="F:serine-type endopeptidase inhibitor activity"/>
    <property type="evidence" value="ECO:0007669"/>
    <property type="project" value="InterPro"/>
</dbReference>
<organism evidence="3 4">
    <name type="scientific">Glycomyces albidus</name>
    <dbReference type="NCBI Taxonomy" id="2656774"/>
    <lineage>
        <taxon>Bacteria</taxon>
        <taxon>Bacillati</taxon>
        <taxon>Actinomycetota</taxon>
        <taxon>Actinomycetes</taxon>
        <taxon>Glycomycetales</taxon>
        <taxon>Glycomycetaceae</taxon>
        <taxon>Glycomyces</taxon>
    </lineage>
</organism>
<protein>
    <recommendedName>
        <fullName evidence="2">Serpin domain-containing protein</fullName>
    </recommendedName>
</protein>
<dbReference type="InterPro" id="IPR036186">
    <property type="entry name" value="Serpin_sf"/>
</dbReference>
<dbReference type="InterPro" id="IPR023796">
    <property type="entry name" value="Serpin_dom"/>
</dbReference>
<reference evidence="3 4" key="1">
    <citation type="submission" date="2019-10" db="EMBL/GenBank/DDBJ databases">
        <title>Glycomyces albidus sp. nov., a novel actinomycete isolated from rhizosphere soil of wheat (Triticum aestivum L.).</title>
        <authorList>
            <person name="Qian L."/>
        </authorList>
    </citation>
    <scope>NUCLEOTIDE SEQUENCE [LARGE SCALE GENOMIC DNA]</scope>
    <source>
        <strain evidence="3 4">NEAU-7082</strain>
    </source>
</reference>
<evidence type="ECO:0000313" key="3">
    <source>
        <dbReference type="EMBL" id="MQM27584.1"/>
    </source>
</evidence>
<name>A0A6L5GD37_9ACTN</name>
<accession>A0A6L5GD37</accession>
<comment type="similarity">
    <text evidence="1">Belongs to the serpin family.</text>
</comment>
<dbReference type="Pfam" id="PF00079">
    <property type="entry name" value="Serpin"/>
    <property type="match status" value="2"/>
</dbReference>
<sequence>MGTSEDTFQRALTDADVAAANGLTRRWLAARREIPSAASGLGIWPLIAILATGAVGETRDELLAAAGIGADRAAAVPSALLAAVREAPALGAAIAVWAGRRVTLDPEWTAGLPAGAVGSLTGDPAADKAALDDWAARSTRGLIDRMPLDFTQPVDLVLAGALSVATTWAVPFTDHRRSFKTGPWAGLGQVRGLSATLGDVLRVGPDASVVTLAGDGGIDVLLGLGREDLAPHAVIEALFDAADPGWGRSATDLRPGERAVGVEVAEYQSMRPQTGPETAVDTVRFRVTADLDLADDAAALGLVSASDRDRARFDRLAAEPVFVSQAKQTCTAVFSATGFEAAAITAMAMARAAGVPKLKHRHVQARITFDRPFAYLARHRPTGLVLVAGWVREPETA</sequence>
<evidence type="ECO:0000313" key="4">
    <source>
        <dbReference type="Proteomes" id="UP000477750"/>
    </source>
</evidence>
<dbReference type="Gene3D" id="3.30.497.10">
    <property type="entry name" value="Antithrombin, subunit I, domain 2"/>
    <property type="match status" value="2"/>
</dbReference>
<dbReference type="SMART" id="SM00093">
    <property type="entry name" value="SERPIN"/>
    <property type="match status" value="1"/>
</dbReference>
<dbReference type="InterPro" id="IPR000215">
    <property type="entry name" value="Serpin_fam"/>
</dbReference>
<dbReference type="PANTHER" id="PTHR11461">
    <property type="entry name" value="SERINE PROTEASE INHIBITOR, SERPIN"/>
    <property type="match status" value="1"/>
</dbReference>
<dbReference type="GO" id="GO:0005615">
    <property type="term" value="C:extracellular space"/>
    <property type="evidence" value="ECO:0007669"/>
    <property type="project" value="InterPro"/>
</dbReference>
<dbReference type="Proteomes" id="UP000477750">
    <property type="component" value="Unassembled WGS sequence"/>
</dbReference>
<evidence type="ECO:0000256" key="1">
    <source>
        <dbReference type="RuleBase" id="RU000411"/>
    </source>
</evidence>
<dbReference type="InterPro" id="IPR042178">
    <property type="entry name" value="Serpin_sf_1"/>
</dbReference>
<feature type="domain" description="Serpin" evidence="2">
    <location>
        <begin position="28"/>
        <end position="394"/>
    </location>
</feature>
<evidence type="ECO:0000259" key="2">
    <source>
        <dbReference type="SMART" id="SM00093"/>
    </source>
</evidence>
<keyword evidence="4" id="KW-1185">Reference proteome</keyword>
<dbReference type="PANTHER" id="PTHR11461:SF211">
    <property type="entry name" value="GH10112P-RELATED"/>
    <property type="match status" value="1"/>
</dbReference>
<proteinExistence type="inferred from homology"/>
<dbReference type="AlphaFoldDB" id="A0A6L5GD37"/>
<dbReference type="SUPFAM" id="SSF56574">
    <property type="entry name" value="Serpins"/>
    <property type="match status" value="2"/>
</dbReference>
<dbReference type="RefSeq" id="WP_153026718.1">
    <property type="nucleotide sequence ID" value="NZ_WIAO01000026.1"/>
</dbReference>
<dbReference type="EMBL" id="WIAO01000026">
    <property type="protein sequence ID" value="MQM27584.1"/>
    <property type="molecule type" value="Genomic_DNA"/>
</dbReference>